<dbReference type="EMBL" id="LAZR01047542">
    <property type="protein sequence ID" value="KKK93974.1"/>
    <property type="molecule type" value="Genomic_DNA"/>
</dbReference>
<dbReference type="Gene3D" id="3.90.1690.10">
    <property type="entry name" value="phage-related protein like domain"/>
    <property type="match status" value="1"/>
</dbReference>
<sequence length="92" mass="9995">MPNVGSVHIDAALTDVSVAFGQNKYVSDRLAPVIPVNKQSNKYFIVDANREANREDEDERSPGTRAKGADFEISNDTYSADDHALEGTVPDA</sequence>
<dbReference type="AlphaFoldDB" id="A0A0F9BU78"/>
<organism evidence="2">
    <name type="scientific">marine sediment metagenome</name>
    <dbReference type="NCBI Taxonomy" id="412755"/>
    <lineage>
        <taxon>unclassified sequences</taxon>
        <taxon>metagenomes</taxon>
        <taxon>ecological metagenomes</taxon>
    </lineage>
</organism>
<accession>A0A0F9BU78</accession>
<comment type="caution">
    <text evidence="2">The sequence shown here is derived from an EMBL/GenBank/DDBJ whole genome shotgun (WGS) entry which is preliminary data.</text>
</comment>
<dbReference type="InterPro" id="IPR053738">
    <property type="entry name" value="Lambda_capsid_assembly"/>
</dbReference>
<name>A0A0F9BU78_9ZZZZ</name>
<evidence type="ECO:0000313" key="2">
    <source>
        <dbReference type="EMBL" id="KKK93974.1"/>
    </source>
</evidence>
<feature type="non-terminal residue" evidence="2">
    <location>
        <position position="92"/>
    </location>
</feature>
<evidence type="ECO:0000256" key="1">
    <source>
        <dbReference type="SAM" id="MobiDB-lite"/>
    </source>
</evidence>
<reference evidence="2" key="1">
    <citation type="journal article" date="2015" name="Nature">
        <title>Complex archaea that bridge the gap between prokaryotes and eukaryotes.</title>
        <authorList>
            <person name="Spang A."/>
            <person name="Saw J.H."/>
            <person name="Jorgensen S.L."/>
            <person name="Zaremba-Niedzwiedzka K."/>
            <person name="Martijn J."/>
            <person name="Lind A.E."/>
            <person name="van Eijk R."/>
            <person name="Schleper C."/>
            <person name="Guy L."/>
            <person name="Ettema T.J."/>
        </authorList>
    </citation>
    <scope>NUCLEOTIDE SEQUENCE</scope>
</reference>
<feature type="region of interest" description="Disordered" evidence="1">
    <location>
        <begin position="49"/>
        <end position="92"/>
    </location>
</feature>
<gene>
    <name evidence="2" type="ORF">LCGC14_2687480</name>
</gene>
<proteinExistence type="predicted"/>
<protein>
    <submittedName>
        <fullName evidence="2">Uncharacterized protein</fullName>
    </submittedName>
</protein>